<comment type="similarity">
    <text evidence="1">Belongs to the thioesterase family.</text>
</comment>
<gene>
    <name evidence="3" type="ORF">GPA21_14450</name>
</gene>
<dbReference type="InterPro" id="IPR001031">
    <property type="entry name" value="Thioesterase"/>
</dbReference>
<dbReference type="RefSeq" id="WP_168988841.1">
    <property type="nucleotide sequence ID" value="NZ_CAWPHM010000328.1"/>
</dbReference>
<dbReference type="PANTHER" id="PTHR11487">
    <property type="entry name" value="THIOESTERASE"/>
    <property type="match status" value="1"/>
</dbReference>
<proteinExistence type="inferred from homology"/>
<name>A0A972FKW0_9RHOO</name>
<sequence length="278" mass="29652">EEGSEGFGLREVFAHDTLEKSAAFLATKTPSTAEHPSLLVALASPPAATRRFVLFPYACGNASTFVELARHLPADAEILAVSPAEPSAAPQAVASIAELGSTVASHLQMLPDLPTVLVGYSYGGYLAFDTARRLEAAGAPGHHLAIVAANPPGVTTELDWIAINDDQTILDYSRRVYGFDPDGLAPTERDAYLALLRQQTRSMVEYEFGEALPASTPTTILTGDEEEDEGIRDGADAWRGIVPHARFTTLPGRHMLIKSHPQALASRLSVLAAMRLPG</sequence>
<dbReference type="AlphaFoldDB" id="A0A972FKW0"/>
<protein>
    <submittedName>
        <fullName evidence="3">Alpha/beta fold hydrolase</fullName>
    </submittedName>
</protein>
<comment type="caution">
    <text evidence="3">The sequence shown here is derived from an EMBL/GenBank/DDBJ whole genome shotgun (WGS) entry which is preliminary data.</text>
</comment>
<accession>A0A972FKW0</accession>
<evidence type="ECO:0000256" key="1">
    <source>
        <dbReference type="ARBA" id="ARBA00007169"/>
    </source>
</evidence>
<dbReference type="SUPFAM" id="SSF53474">
    <property type="entry name" value="alpha/beta-Hydrolases"/>
    <property type="match status" value="1"/>
</dbReference>
<dbReference type="Proteomes" id="UP000599523">
    <property type="component" value="Unassembled WGS sequence"/>
</dbReference>
<feature type="non-terminal residue" evidence="3">
    <location>
        <position position="1"/>
    </location>
</feature>
<dbReference type="GO" id="GO:0016787">
    <property type="term" value="F:hydrolase activity"/>
    <property type="evidence" value="ECO:0007669"/>
    <property type="project" value="UniProtKB-KW"/>
</dbReference>
<keyword evidence="4" id="KW-1185">Reference proteome</keyword>
<organism evidence="3 4">
    <name type="scientific">Azoarcus taiwanensis</name>
    <dbReference type="NCBI Taxonomy" id="666964"/>
    <lineage>
        <taxon>Bacteria</taxon>
        <taxon>Pseudomonadati</taxon>
        <taxon>Pseudomonadota</taxon>
        <taxon>Betaproteobacteria</taxon>
        <taxon>Rhodocyclales</taxon>
        <taxon>Zoogloeaceae</taxon>
        <taxon>Azoarcus</taxon>
    </lineage>
</organism>
<dbReference type="InterPro" id="IPR012223">
    <property type="entry name" value="TEII"/>
</dbReference>
<keyword evidence="3" id="KW-0378">Hydrolase</keyword>
<dbReference type="GO" id="GO:0008610">
    <property type="term" value="P:lipid biosynthetic process"/>
    <property type="evidence" value="ECO:0007669"/>
    <property type="project" value="TreeGrafter"/>
</dbReference>
<reference evidence="3" key="1">
    <citation type="submission" date="2019-12" db="EMBL/GenBank/DDBJ databases">
        <title>Comparative genomics gives insights into the taxonomy of the Azoarcus-Aromatoleum group and reveals separate origins of nif in the plant-associated Azoarcus and non-plant-associated Aromatoleum sub-groups.</title>
        <authorList>
            <person name="Lafos M."/>
            <person name="Maluk M."/>
            <person name="Batista M."/>
            <person name="Junghare M."/>
            <person name="Carmona M."/>
            <person name="Faoro H."/>
            <person name="Cruz L.M."/>
            <person name="Battistoni F."/>
            <person name="De Souza E."/>
            <person name="Pedrosa F."/>
            <person name="Chen W.-M."/>
            <person name="Poole P.S."/>
            <person name="Dixon R.A."/>
            <person name="James E.K."/>
        </authorList>
    </citation>
    <scope>NUCLEOTIDE SEQUENCE</scope>
    <source>
        <strain evidence="3">NSC3</strain>
    </source>
</reference>
<feature type="domain" description="Thioesterase" evidence="2">
    <location>
        <begin position="52"/>
        <end position="268"/>
    </location>
</feature>
<dbReference type="PANTHER" id="PTHR11487:SF0">
    <property type="entry name" value="S-ACYL FATTY ACID SYNTHASE THIOESTERASE, MEDIUM CHAIN"/>
    <property type="match status" value="1"/>
</dbReference>
<dbReference type="EMBL" id="WTVM01000098">
    <property type="protein sequence ID" value="NMG04156.1"/>
    <property type="molecule type" value="Genomic_DNA"/>
</dbReference>
<evidence type="ECO:0000259" key="2">
    <source>
        <dbReference type="Pfam" id="PF00975"/>
    </source>
</evidence>
<evidence type="ECO:0000313" key="3">
    <source>
        <dbReference type="EMBL" id="NMG04156.1"/>
    </source>
</evidence>
<evidence type="ECO:0000313" key="4">
    <source>
        <dbReference type="Proteomes" id="UP000599523"/>
    </source>
</evidence>
<dbReference type="InterPro" id="IPR029058">
    <property type="entry name" value="AB_hydrolase_fold"/>
</dbReference>
<dbReference type="Gene3D" id="3.40.50.1820">
    <property type="entry name" value="alpha/beta hydrolase"/>
    <property type="match status" value="1"/>
</dbReference>
<dbReference type="Pfam" id="PF00975">
    <property type="entry name" value="Thioesterase"/>
    <property type="match status" value="1"/>
</dbReference>